<dbReference type="InterPro" id="IPR011545">
    <property type="entry name" value="DEAD/DEAH_box_helicase_dom"/>
</dbReference>
<evidence type="ECO:0000313" key="6">
    <source>
        <dbReference type="Proteomes" id="UP000443423"/>
    </source>
</evidence>
<gene>
    <name evidence="5" type="ORF">GJR99_11565</name>
</gene>
<keyword evidence="1" id="KW-0547">Nucleotide-binding</keyword>
<dbReference type="GO" id="GO:0003676">
    <property type="term" value="F:nucleic acid binding"/>
    <property type="evidence" value="ECO:0007669"/>
    <property type="project" value="InterPro"/>
</dbReference>
<dbReference type="GO" id="GO:0005524">
    <property type="term" value="F:ATP binding"/>
    <property type="evidence" value="ECO:0007669"/>
    <property type="project" value="UniProtKB-KW"/>
</dbReference>
<evidence type="ECO:0000256" key="2">
    <source>
        <dbReference type="ARBA" id="ARBA00022840"/>
    </source>
</evidence>
<evidence type="ECO:0000313" key="5">
    <source>
        <dbReference type="EMBL" id="MRW97206.1"/>
    </source>
</evidence>
<dbReference type="InterPro" id="IPR014001">
    <property type="entry name" value="Helicase_ATP-bd"/>
</dbReference>
<dbReference type="InterPro" id="IPR001650">
    <property type="entry name" value="Helicase_C-like"/>
</dbReference>
<keyword evidence="5" id="KW-0378">Hydrolase</keyword>
<dbReference type="EMBL" id="WKJQ01000001">
    <property type="protein sequence ID" value="MRW97206.1"/>
    <property type="molecule type" value="Genomic_DNA"/>
</dbReference>
<dbReference type="InterPro" id="IPR027417">
    <property type="entry name" value="P-loop_NTPase"/>
</dbReference>
<feature type="domain" description="Helicase C-terminal" evidence="4">
    <location>
        <begin position="983"/>
        <end position="1143"/>
    </location>
</feature>
<accession>A0A6A8GAW1</accession>
<comment type="caution">
    <text evidence="5">The sequence shown here is derived from an EMBL/GenBank/DDBJ whole genome shotgun (WGS) entry which is preliminary data.</text>
</comment>
<dbReference type="InterPro" id="IPR018973">
    <property type="entry name" value="MZB"/>
</dbReference>
<keyword evidence="6" id="KW-1185">Reference proteome</keyword>
<dbReference type="SMART" id="SM00490">
    <property type="entry name" value="HELICc"/>
    <property type="match status" value="1"/>
</dbReference>
<protein>
    <submittedName>
        <fullName evidence="5">DEAD/DEAH box helicase</fullName>
    </submittedName>
</protein>
<dbReference type="GO" id="GO:0006289">
    <property type="term" value="P:nucleotide-excision repair"/>
    <property type="evidence" value="ECO:0007669"/>
    <property type="project" value="TreeGrafter"/>
</dbReference>
<dbReference type="GO" id="GO:0043138">
    <property type="term" value="F:3'-5' DNA helicase activity"/>
    <property type="evidence" value="ECO:0007669"/>
    <property type="project" value="TreeGrafter"/>
</dbReference>
<dbReference type="SMART" id="SM00487">
    <property type="entry name" value="DEXDc"/>
    <property type="match status" value="1"/>
</dbReference>
<dbReference type="PANTHER" id="PTHR47957:SF3">
    <property type="entry name" value="ATP-DEPENDENT HELICASE HRQ1"/>
    <property type="match status" value="1"/>
</dbReference>
<keyword evidence="5" id="KW-0347">Helicase</keyword>
<dbReference type="SUPFAM" id="SSF52540">
    <property type="entry name" value="P-loop containing nucleoside triphosphate hydrolases"/>
    <property type="match status" value="2"/>
</dbReference>
<feature type="domain" description="Helicase ATP-binding" evidence="3">
    <location>
        <begin position="100"/>
        <end position="309"/>
    </location>
</feature>
<organism evidence="5 6">
    <name type="scientific">Haloferax marinum</name>
    <dbReference type="NCBI Taxonomy" id="2666143"/>
    <lineage>
        <taxon>Archaea</taxon>
        <taxon>Methanobacteriati</taxon>
        <taxon>Methanobacteriota</taxon>
        <taxon>Stenosarchaea group</taxon>
        <taxon>Halobacteria</taxon>
        <taxon>Halobacteriales</taxon>
        <taxon>Haloferacaceae</taxon>
        <taxon>Haloferax</taxon>
    </lineage>
</organism>
<name>A0A6A8GAW1_9EURY</name>
<dbReference type="PANTHER" id="PTHR47957">
    <property type="entry name" value="ATP-DEPENDENT HELICASE HRQ1"/>
    <property type="match status" value="1"/>
</dbReference>
<evidence type="ECO:0000256" key="1">
    <source>
        <dbReference type="ARBA" id="ARBA00022741"/>
    </source>
</evidence>
<dbReference type="Pfam" id="PF00271">
    <property type="entry name" value="Helicase_C"/>
    <property type="match status" value="1"/>
</dbReference>
<dbReference type="Gene3D" id="3.40.960.10">
    <property type="entry name" value="VSR Endonuclease"/>
    <property type="match status" value="1"/>
</dbReference>
<evidence type="ECO:0000259" key="4">
    <source>
        <dbReference type="PROSITE" id="PS51194"/>
    </source>
</evidence>
<dbReference type="Pfam" id="PF09369">
    <property type="entry name" value="MZB"/>
    <property type="match status" value="1"/>
</dbReference>
<dbReference type="Pfam" id="PF00270">
    <property type="entry name" value="DEAD"/>
    <property type="match status" value="1"/>
</dbReference>
<dbReference type="GO" id="GO:0036297">
    <property type="term" value="P:interstrand cross-link repair"/>
    <property type="evidence" value="ECO:0007669"/>
    <property type="project" value="TreeGrafter"/>
</dbReference>
<proteinExistence type="predicted"/>
<dbReference type="Proteomes" id="UP000443423">
    <property type="component" value="Unassembled WGS sequence"/>
</dbReference>
<evidence type="ECO:0000259" key="3">
    <source>
        <dbReference type="PROSITE" id="PS51192"/>
    </source>
</evidence>
<sequence>MMSRMNPFEALDDIQQSYRSYVETFQQFENETIEEWVTRRIDRGSVLWKEPFVQLNQRFEEGTPLKSFVDDGVLHEGVLDVFTGGDGEPIQPYKHQSEAIRSVTDGNNTIVATGTGSGKSFAFGMPIISHCLDARDRGEDGIKAVIIYPMNALANSQYEDFAERLDGSGLRLALYTGDTPYKPDEGREFIKQSMGRDIPYDCEVLSREEIREDPPDILMTNYAMLELILTRLEDKQLFPKDHKGVLQYLVLDEVHTYTGKQGADVASLIRRLKQHTGTIGDIDCIGTSATVQSGEGIDAEEEIADFAEKLFGESVSQSNVIGESHYSLPFTEGESLPNRVQIKNEDVEEFDGSISSAAALAEKLLDRELTRKEREDEDALGDALAGHPTVKFLQDALNEESQPVRSTGDEDDDDLVDQYRREHRSASPPRACERELQATLLAGTIGTIDVQGERQPIFVPKLHSFFSQGSELVACITEDTFEDAGSHLSTAGDLECQHCSRFHGNERSAFPLLFCRSCGQEYYSVLITEDGELVQKEINEAPSDDEPTSGWYLSPDGWDSEETPIPDDWITDTGDIRDRYREAEPVSATYCPEHNALTFGVQDDQGMLDCGCFAVQGIQVTASKAPFLFCSNCGVHYDRRPSEFNKLFTFGSVGRSTATDILVEGNLRNLPYEKRDGEVVVDERKVIAFSDNRQDTALQAAHLNNLYQRVHFRRALYHSLVEGDKFRSSGEPLSLADAGTSIFDTMAEFDALPQYAVTESKFGPSRAAQTQYSNYLLFNTILELGSSQQRTQQNLEDTALIDVEYEFLDQLADLEEAWEHIPQLSRLSAEEREDYLKGFLDIFRRELAVDHDSVLQYWDFERNTIEKIREEAQFHGGIRFRFPVGYSDTASNDSWKARVHRMTSPRSRHLMWTKRTLNVDREVAEEVVNKTKNVLSQPDYGELLREESVKDVGNLLMLNHRLMQIVPADSDEVSYCPKCDSPTTRQHISLCTRTGCGQLKPESRDITDSYFHKLYTEPFETAVNVLAGEHSGQVDGDKRKEIENRFREGDDMNVIVCTPTMELGIDIGALSSVYMRNVPPSPSNYAQRAGRAGRKNQASIITTFCGSGYGRGSHDQYFYQHPERIIAGKISPPKFLMNNEDLLRSHINSLVLETIDIKLQNEIGAFLDLDEDKDGRYPLVEDFREEIETKVEDGRNRIIAAVKEAFKQEIEDDEIGEWLTDEFIEQQVDSFVESFDRAFDAWRTEYDRLTEERRSLNRDIGRGDGGKDKYRRRTTVEARLDDMRSGKKSFYTYRYLGSQGFLPNYAFPRSNSTLTFQTLEDDIERDKVLALREFAPGNTVYFGGERFQIQYARPRTEDAQPVTQQMRVCDECETILMGSKAETAAACPNCEHSFEETHPKMNAMEFPDQFSIPRGNITSDEEERIRRGYDINPYYEMTADARRYTFGPDNSTSLTYEGNAKIVVVNSGPRNQSEDSSIDGFALCPDCNKWLLSDNAVEKHTEDDGKRACKNNVAPEDILRDVELYSDGNHDTVTVTTPVTEGIENVESFYRTLKEALYQGILVEFDLDAQELDSFLKPAADGSGEYTIVFYETSEGGAGALHALVDEARLRRVIHEAKEIIHGDSDTGCEKACYECLMTFYNQREHALLNRSLIQPWLDEMSEITLSESESDGSMEAEFEELEKQCESSFEKDVLAEIRKRGYRLPSEAQKTIYDGDEPVAEADFYYELEPQPLLVFVDGDPHELDHIIRDDREKRRRLRKLGYRIVPISDIDQVKDLGDALN</sequence>
<dbReference type="PROSITE" id="PS51192">
    <property type="entry name" value="HELICASE_ATP_BIND_1"/>
    <property type="match status" value="1"/>
</dbReference>
<reference evidence="5 6" key="1">
    <citation type="submission" date="2019-11" db="EMBL/GenBank/DDBJ databases">
        <title>Whole genome sequence of Haloferax sp. MBLA0078.</title>
        <authorList>
            <person name="Seo M.-J."/>
            <person name="Cho E.-S."/>
        </authorList>
    </citation>
    <scope>NUCLEOTIDE SEQUENCE [LARGE SCALE GENOMIC DNA]</scope>
    <source>
        <strain evidence="5 6">MBLA0078</strain>
    </source>
</reference>
<keyword evidence="2" id="KW-0067">ATP-binding</keyword>
<dbReference type="PROSITE" id="PS51194">
    <property type="entry name" value="HELICASE_CTER"/>
    <property type="match status" value="1"/>
</dbReference>
<dbReference type="Gene3D" id="3.40.50.300">
    <property type="entry name" value="P-loop containing nucleotide triphosphate hydrolases"/>
    <property type="match status" value="2"/>
</dbReference>